<evidence type="ECO:0000313" key="1">
    <source>
        <dbReference type="EMBL" id="MCE7027014.1"/>
    </source>
</evidence>
<evidence type="ECO:0000313" key="2">
    <source>
        <dbReference type="Proteomes" id="UP001139035"/>
    </source>
</evidence>
<keyword evidence="2" id="KW-1185">Reference proteome</keyword>
<dbReference type="Proteomes" id="UP001139035">
    <property type="component" value="Unassembled WGS sequence"/>
</dbReference>
<proteinExistence type="predicted"/>
<organism evidence="1 2">
    <name type="scientific">Jiella avicenniae</name>
    <dbReference type="NCBI Taxonomy" id="2907202"/>
    <lineage>
        <taxon>Bacteria</taxon>
        <taxon>Pseudomonadati</taxon>
        <taxon>Pseudomonadota</taxon>
        <taxon>Alphaproteobacteria</taxon>
        <taxon>Hyphomicrobiales</taxon>
        <taxon>Aurantimonadaceae</taxon>
        <taxon>Jiella</taxon>
    </lineage>
</organism>
<dbReference type="RefSeq" id="WP_233717704.1">
    <property type="nucleotide sequence ID" value="NZ_JAJUWU010000003.1"/>
</dbReference>
<comment type="caution">
    <text evidence="1">The sequence shown here is derived from an EMBL/GenBank/DDBJ whole genome shotgun (WGS) entry which is preliminary data.</text>
</comment>
<dbReference type="AlphaFoldDB" id="A0A9X1NZA2"/>
<protein>
    <submittedName>
        <fullName evidence="1">Uncharacterized protein</fullName>
    </submittedName>
</protein>
<reference evidence="1" key="1">
    <citation type="submission" date="2022-01" db="EMBL/GenBank/DDBJ databases">
        <title>Jiella avicenniae sp. nov., a novel endophytic bacterium isolated from bark of Avicennia marina.</title>
        <authorList>
            <person name="Tuo L."/>
        </authorList>
    </citation>
    <scope>NUCLEOTIDE SEQUENCE</scope>
    <source>
        <strain evidence="1">CBK1P-4</strain>
    </source>
</reference>
<accession>A0A9X1NZA2</accession>
<gene>
    <name evidence="1" type="ORF">LZD57_03335</name>
</gene>
<name>A0A9X1NZA2_9HYPH</name>
<sequence>MASNDSFSHVEVTSRAKSAEWAGLGRLEARKLATAASTMVSKPTCPPRVSSVRKMRGILSTMSLR</sequence>
<dbReference type="EMBL" id="JAJUWU010000003">
    <property type="protein sequence ID" value="MCE7027014.1"/>
    <property type="molecule type" value="Genomic_DNA"/>
</dbReference>